<dbReference type="UniPathway" id="UPA00031">
    <property type="reaction ID" value="UER00010"/>
</dbReference>
<keyword evidence="7" id="KW-0456">Lyase</keyword>
<evidence type="ECO:0000256" key="4">
    <source>
        <dbReference type="ARBA" id="ARBA00012809"/>
    </source>
</evidence>
<keyword evidence="5 11" id="KW-0028">Amino-acid biosynthesis</keyword>
<comment type="caution">
    <text evidence="12">The sequence shown here is derived from an EMBL/GenBank/DDBJ whole genome shotgun (WGS) entry which is preliminary data.</text>
</comment>
<gene>
    <name evidence="12" type="ORF">LPTSP2_06320</name>
</gene>
<keyword evidence="6 11" id="KW-0368">Histidine biosynthesis</keyword>
<dbReference type="PANTHER" id="PTHR21235:SF2">
    <property type="entry name" value="IMIDAZOLE GLYCEROL PHOSPHATE SYNTHASE HISHF"/>
    <property type="match status" value="1"/>
</dbReference>
<dbReference type="InterPro" id="IPR011060">
    <property type="entry name" value="RibuloseP-bd_barrel"/>
</dbReference>
<dbReference type="NCBIfam" id="NF038364">
    <property type="entry name" value="AglZ_HisF2_fam"/>
    <property type="match status" value="1"/>
</dbReference>
<evidence type="ECO:0000256" key="5">
    <source>
        <dbReference type="ARBA" id="ARBA00022605"/>
    </source>
</evidence>
<comment type="subunit">
    <text evidence="3">Heterodimer of HisH and HisF.</text>
</comment>
<evidence type="ECO:0000256" key="7">
    <source>
        <dbReference type="ARBA" id="ARBA00023239"/>
    </source>
</evidence>
<dbReference type="EMBL" id="BFAZ01000003">
    <property type="protein sequence ID" value="GBF41360.1"/>
    <property type="molecule type" value="Genomic_DNA"/>
</dbReference>
<comment type="similarity">
    <text evidence="2 11">Belongs to the HisA/HisF family.</text>
</comment>
<comment type="pathway">
    <text evidence="1">Amino-acid biosynthesis; L-histidine biosynthesis; L-histidine from 5-phospho-alpha-D-ribose 1-diphosphate: step 5/9.</text>
</comment>
<dbReference type="GO" id="GO:0000107">
    <property type="term" value="F:imidazoleglycerol-phosphate synthase activity"/>
    <property type="evidence" value="ECO:0007669"/>
    <property type="project" value="InterPro"/>
</dbReference>
<sequence length="258" mass="28356">MLRPRIIPCLLVKDGGLVKTQKFSEPKYVGDPINAVKIFNEKEADELIVIDIDATRYAKDPDLKLLQNLANESRMPMCYGGGVKTVSQAKAVVSIGIEKVALSSIVVENPNIISNIADEIGSQSVVAVLDIKKKKLSSKYEIWTHNGTKNSKLDPVDFSLELQSLGAGEIVINSIDHDGMMDGLDFPILEKIYNQLSIPMTIVGGVGSLKDIEEAVQKFKYIGVGVGSFFVFKGKYRAVMINYPTIEERDHIVANTLL</sequence>
<evidence type="ECO:0000256" key="11">
    <source>
        <dbReference type="RuleBase" id="RU003657"/>
    </source>
</evidence>
<protein>
    <recommendedName>
        <fullName evidence="4">imidazole glycerol-phosphate synthase</fullName>
        <ecNumber evidence="4">4.3.2.10</ecNumber>
    </recommendedName>
    <alternativeName>
        <fullName evidence="9">IGP synthase cyclase subunit</fullName>
    </alternativeName>
</protein>
<dbReference type="RefSeq" id="WP_108958579.1">
    <property type="nucleotide sequence ID" value="NZ_BFAZ01000003.1"/>
</dbReference>
<dbReference type="InterPro" id="IPR013785">
    <property type="entry name" value="Aldolase_TIM"/>
</dbReference>
<dbReference type="InterPro" id="IPR050064">
    <property type="entry name" value="IGPS_HisA/HisF"/>
</dbReference>
<accession>A0A2P2D9N8</accession>
<dbReference type="InterPro" id="IPR004651">
    <property type="entry name" value="HisF"/>
</dbReference>
<dbReference type="EC" id="4.3.2.10" evidence="4"/>
<dbReference type="Pfam" id="PF00977">
    <property type="entry name" value="His_biosynth"/>
    <property type="match status" value="1"/>
</dbReference>
<dbReference type="InterPro" id="IPR006062">
    <property type="entry name" value="His_biosynth"/>
</dbReference>
<dbReference type="OrthoDB" id="9807749at2"/>
<dbReference type="PANTHER" id="PTHR21235">
    <property type="entry name" value="IMIDAZOLE GLYCEROL PHOSPHATE SYNTHASE SUBUNIT HISF/H IGP SYNTHASE SUBUNIT HISF/H"/>
    <property type="match status" value="1"/>
</dbReference>
<dbReference type="GO" id="GO:0000105">
    <property type="term" value="P:L-histidine biosynthetic process"/>
    <property type="evidence" value="ECO:0007669"/>
    <property type="project" value="UniProtKB-UniPathway"/>
</dbReference>
<dbReference type="Proteomes" id="UP000245206">
    <property type="component" value="Unassembled WGS sequence"/>
</dbReference>
<dbReference type="SUPFAM" id="SSF51366">
    <property type="entry name" value="Ribulose-phoshate binding barrel"/>
    <property type="match status" value="1"/>
</dbReference>
<evidence type="ECO:0000313" key="12">
    <source>
        <dbReference type="EMBL" id="GBF41360.1"/>
    </source>
</evidence>
<evidence type="ECO:0000313" key="13">
    <source>
        <dbReference type="Proteomes" id="UP000245206"/>
    </source>
</evidence>
<proteinExistence type="inferred from homology"/>
<dbReference type="CDD" id="cd04731">
    <property type="entry name" value="HisF"/>
    <property type="match status" value="1"/>
</dbReference>
<evidence type="ECO:0000256" key="1">
    <source>
        <dbReference type="ARBA" id="ARBA00005091"/>
    </source>
</evidence>
<dbReference type="Gene3D" id="3.20.20.70">
    <property type="entry name" value="Aldolase class I"/>
    <property type="match status" value="1"/>
</dbReference>
<evidence type="ECO:0000256" key="3">
    <source>
        <dbReference type="ARBA" id="ARBA00011152"/>
    </source>
</evidence>
<evidence type="ECO:0000256" key="8">
    <source>
        <dbReference type="ARBA" id="ARBA00025475"/>
    </source>
</evidence>
<comment type="catalytic activity">
    <reaction evidence="10">
        <text>5-[(5-phospho-1-deoxy-D-ribulos-1-ylimino)methylamino]-1-(5-phospho-beta-D-ribosyl)imidazole-4-carboxamide + L-glutamine = D-erythro-1-(imidazol-4-yl)glycerol 3-phosphate + 5-amino-1-(5-phospho-beta-D-ribosyl)imidazole-4-carboxamide + L-glutamate + H(+)</text>
        <dbReference type="Rhea" id="RHEA:24793"/>
        <dbReference type="ChEBI" id="CHEBI:15378"/>
        <dbReference type="ChEBI" id="CHEBI:29985"/>
        <dbReference type="ChEBI" id="CHEBI:58278"/>
        <dbReference type="ChEBI" id="CHEBI:58359"/>
        <dbReference type="ChEBI" id="CHEBI:58475"/>
        <dbReference type="ChEBI" id="CHEBI:58525"/>
        <dbReference type="EC" id="4.3.2.10"/>
    </reaction>
</comment>
<evidence type="ECO:0000256" key="10">
    <source>
        <dbReference type="ARBA" id="ARBA00047838"/>
    </source>
</evidence>
<dbReference type="GO" id="GO:0016829">
    <property type="term" value="F:lyase activity"/>
    <property type="evidence" value="ECO:0007669"/>
    <property type="project" value="UniProtKB-KW"/>
</dbReference>
<keyword evidence="13" id="KW-1185">Reference proteome</keyword>
<evidence type="ECO:0000256" key="9">
    <source>
        <dbReference type="ARBA" id="ARBA00030264"/>
    </source>
</evidence>
<organism evidence="12 13">
    <name type="scientific">Leptospira ellinghausenii</name>
    <dbReference type="NCBI Taxonomy" id="1917822"/>
    <lineage>
        <taxon>Bacteria</taxon>
        <taxon>Pseudomonadati</taxon>
        <taxon>Spirochaetota</taxon>
        <taxon>Spirochaetia</taxon>
        <taxon>Leptospirales</taxon>
        <taxon>Leptospiraceae</taxon>
        <taxon>Leptospira</taxon>
    </lineage>
</organism>
<evidence type="ECO:0000256" key="2">
    <source>
        <dbReference type="ARBA" id="ARBA00009667"/>
    </source>
</evidence>
<reference evidence="13" key="1">
    <citation type="journal article" date="2019" name="Microbiol. Immunol.">
        <title>Molecular and phenotypic characterization of Leptospira johnsonii sp. nov., Leptospira ellinghausenii sp. nov. and Leptospira ryugenii sp. nov. isolated from soil and water in Japan.</title>
        <authorList>
            <person name="Masuzawa T."/>
            <person name="Saito M."/>
            <person name="Nakao R."/>
            <person name="Nikaido Y."/>
            <person name="Matsumoto M."/>
            <person name="Ogawa M."/>
            <person name="Yokoyama M."/>
            <person name="Hidaka Y."/>
            <person name="Tomita J."/>
            <person name="Sakakibara K."/>
            <person name="Suzuki K."/>
            <person name="Yasuda S."/>
            <person name="Sato H."/>
            <person name="Yamaguchi M."/>
            <person name="Yoshida S.I."/>
            <person name="Koizumi N."/>
            <person name="Kawamura Y."/>
        </authorList>
    </citation>
    <scope>NUCLEOTIDE SEQUENCE [LARGE SCALE GENOMIC DNA]</scope>
    <source>
        <strain evidence="13">E18</strain>
    </source>
</reference>
<evidence type="ECO:0000256" key="6">
    <source>
        <dbReference type="ARBA" id="ARBA00023102"/>
    </source>
</evidence>
<comment type="function">
    <text evidence="8">IGPS catalyzes the conversion of PRFAR and glutamine to IGP, AICAR and glutamate. The HisF subunit catalyzes the cyclization activity that produces IGP and AICAR from PRFAR using the ammonia provided by the HisH subunit.</text>
</comment>
<dbReference type="AlphaFoldDB" id="A0A2P2D9N8"/>
<name>A0A2P2D9N8_9LEPT</name>